<feature type="chain" id="PRO_5045230568" evidence="4">
    <location>
        <begin position="20"/>
        <end position="817"/>
    </location>
</feature>
<keyword evidence="2" id="KW-0472">Membrane</keyword>
<organism evidence="7 8">
    <name type="scientific">Niabella yanshanensis</name>
    <dbReference type="NCBI Taxonomy" id="577386"/>
    <lineage>
        <taxon>Bacteria</taxon>
        <taxon>Pseudomonadati</taxon>
        <taxon>Bacteroidota</taxon>
        <taxon>Chitinophagia</taxon>
        <taxon>Chitinophagales</taxon>
        <taxon>Chitinophagaceae</taxon>
        <taxon>Niabella</taxon>
    </lineage>
</organism>
<evidence type="ECO:0000256" key="2">
    <source>
        <dbReference type="ARBA" id="ARBA00023136"/>
    </source>
</evidence>
<evidence type="ECO:0000259" key="6">
    <source>
        <dbReference type="Pfam" id="PF14905"/>
    </source>
</evidence>
<keyword evidence="7" id="KW-0675">Receptor</keyword>
<evidence type="ECO:0000256" key="3">
    <source>
        <dbReference type="ARBA" id="ARBA00023237"/>
    </source>
</evidence>
<sequence length="817" mass="92062">MTRVTLLFSAFLAPLFCLAQTITIKGILLDSSDQQPIRSVTIHIVEKSSVIVAGGTTDQRGTFSISLTDRRPEKIKFSHASYKDVEITFPSPNGSIANIGTVQLVPRVQSLAAIIVDGRKAPSSFKIDRQVYQASQFGNAANGTGTDVLRNLPSVSINAQGEIAFRGSGSFLLLLNGKPTQTDPALVLEQLPAGSIERVEVITSPGAAYDADGKSGVINIVTKTGVEDGWMVQANIMGGTPPLNDFDNKRYNNPQRYGVDLSTSYNKKKWNWNLGLNYLRNDIAGYREGDVYTIRDGIKTSFPSSGERSFQRYNYGGRFSVNFKPDTRNNFTAGFYTGKKFQSRVADLIYHNTRQDLNTGDWSSHTYYNENTQNKEGIFTLANLDYSHDFSEGSRLSFSGLLERADLSGTTYNLNVQYPYIKDTIQYTVNPNTNPLNAYRAKLDYQKKIGSGNLQTGYQFRYDHQQGNFLYQTRINGSKQFETDPHFSSSVRVENRIHAGYIQYNGSSKAFNYAAGLRLEHSERDLLLSNTGHQNQLQLTNLFPSLLIRYTLSEHSVLKAGYNKRVKRTNNFELNPVPEREHSETLEQGDPNLLPEFTGTYEAGIEYSFGKNTLFATFYHQSIDNPIQRVNSVFADTILNRIFTNAGRALQTGLEANLNIALSKMWQLVLGGNLYDYQIKGKIFNGTLPVQNRSLVYSINSTQSFNLSQNWLLQFSLNYISRRATAQGEDGAFITPHFTVKKTTANKRWYFQLQWLNMDGGLNISNRQRITTRGNDFYTTTHYIYEPDQLQLSVGFNLSRKNRKIVLPQSEMGEKEF</sequence>
<evidence type="ECO:0000313" key="7">
    <source>
        <dbReference type="EMBL" id="WQD39172.1"/>
    </source>
</evidence>
<evidence type="ECO:0000313" key="8">
    <source>
        <dbReference type="Proteomes" id="UP001325680"/>
    </source>
</evidence>
<dbReference type="InterPro" id="IPR008969">
    <property type="entry name" value="CarboxyPept-like_regulatory"/>
</dbReference>
<evidence type="ECO:0000256" key="1">
    <source>
        <dbReference type="ARBA" id="ARBA00004442"/>
    </source>
</evidence>
<proteinExistence type="predicted"/>
<dbReference type="Gene3D" id="2.170.130.10">
    <property type="entry name" value="TonB-dependent receptor, plug domain"/>
    <property type="match status" value="1"/>
</dbReference>
<dbReference type="PANTHER" id="PTHR40980">
    <property type="entry name" value="PLUG DOMAIN-CONTAINING PROTEIN"/>
    <property type="match status" value="1"/>
</dbReference>
<dbReference type="Pfam" id="PF14905">
    <property type="entry name" value="OMP_b-brl_3"/>
    <property type="match status" value="1"/>
</dbReference>
<dbReference type="InterPro" id="IPR037066">
    <property type="entry name" value="Plug_dom_sf"/>
</dbReference>
<dbReference type="RefSeq" id="WP_114792916.1">
    <property type="nucleotide sequence ID" value="NZ_CP139960.1"/>
</dbReference>
<comment type="subcellular location">
    <subcellularLocation>
        <location evidence="1">Cell outer membrane</location>
    </subcellularLocation>
</comment>
<protein>
    <submittedName>
        <fullName evidence="7">TonB-dependent receptor</fullName>
    </submittedName>
</protein>
<feature type="domain" description="TonB-dependent receptor plug" evidence="5">
    <location>
        <begin position="128"/>
        <end position="217"/>
    </location>
</feature>
<dbReference type="SUPFAM" id="SSF56935">
    <property type="entry name" value="Porins"/>
    <property type="match status" value="1"/>
</dbReference>
<gene>
    <name evidence="7" type="ORF">U0035_03290</name>
</gene>
<dbReference type="PANTHER" id="PTHR40980:SF4">
    <property type="entry name" value="TONB-DEPENDENT RECEPTOR-LIKE BETA-BARREL DOMAIN-CONTAINING PROTEIN"/>
    <property type="match status" value="1"/>
</dbReference>
<dbReference type="InterPro" id="IPR041700">
    <property type="entry name" value="OMP_b-brl_3"/>
</dbReference>
<dbReference type="Proteomes" id="UP001325680">
    <property type="component" value="Chromosome"/>
</dbReference>
<dbReference type="Gene3D" id="2.40.170.20">
    <property type="entry name" value="TonB-dependent receptor, beta-barrel domain"/>
    <property type="match status" value="1"/>
</dbReference>
<evidence type="ECO:0000259" key="5">
    <source>
        <dbReference type="Pfam" id="PF07715"/>
    </source>
</evidence>
<keyword evidence="3" id="KW-0998">Cell outer membrane</keyword>
<reference evidence="7 8" key="1">
    <citation type="submission" date="2023-12" db="EMBL/GenBank/DDBJ databases">
        <title>Genome sequencing and assembly of bacterial species from a model synthetic community.</title>
        <authorList>
            <person name="Hogle S.L."/>
        </authorList>
    </citation>
    <scope>NUCLEOTIDE SEQUENCE [LARGE SCALE GENOMIC DNA]</scope>
    <source>
        <strain evidence="7 8">HAMBI_3031</strain>
    </source>
</reference>
<dbReference type="InterPro" id="IPR036942">
    <property type="entry name" value="Beta-barrel_TonB_sf"/>
</dbReference>
<name>A0ABZ0W7D8_9BACT</name>
<keyword evidence="4" id="KW-0732">Signal</keyword>
<keyword evidence="8" id="KW-1185">Reference proteome</keyword>
<dbReference type="EMBL" id="CP139960">
    <property type="protein sequence ID" value="WQD39172.1"/>
    <property type="molecule type" value="Genomic_DNA"/>
</dbReference>
<evidence type="ECO:0000256" key="4">
    <source>
        <dbReference type="SAM" id="SignalP"/>
    </source>
</evidence>
<feature type="domain" description="Outer membrane protein beta-barrel" evidence="6">
    <location>
        <begin position="388"/>
        <end position="794"/>
    </location>
</feature>
<feature type="signal peptide" evidence="4">
    <location>
        <begin position="1"/>
        <end position="19"/>
    </location>
</feature>
<dbReference type="Pfam" id="PF07715">
    <property type="entry name" value="Plug"/>
    <property type="match status" value="1"/>
</dbReference>
<dbReference type="SUPFAM" id="SSF49464">
    <property type="entry name" value="Carboxypeptidase regulatory domain-like"/>
    <property type="match status" value="1"/>
</dbReference>
<accession>A0ABZ0W7D8</accession>
<dbReference type="InterPro" id="IPR012910">
    <property type="entry name" value="Plug_dom"/>
</dbReference>